<keyword evidence="1" id="KW-1134">Transmembrane beta strand</keyword>
<evidence type="ECO:0000313" key="4">
    <source>
        <dbReference type="EMBL" id="KAA9325227.1"/>
    </source>
</evidence>
<dbReference type="Gene3D" id="2.60.40.1120">
    <property type="entry name" value="Carboxypeptidase-like, regulatory domain"/>
    <property type="match status" value="1"/>
</dbReference>
<dbReference type="SUPFAM" id="SSF49464">
    <property type="entry name" value="Carboxypeptidase regulatory domain-like"/>
    <property type="match status" value="1"/>
</dbReference>
<evidence type="ECO:0000313" key="5">
    <source>
        <dbReference type="Proteomes" id="UP000326570"/>
    </source>
</evidence>
<accession>A0A5N1IMT6</accession>
<dbReference type="PROSITE" id="PS52016">
    <property type="entry name" value="TONB_DEPENDENT_REC_3"/>
    <property type="match status" value="1"/>
</dbReference>
<keyword evidence="4" id="KW-0675">Receptor</keyword>
<keyword evidence="1" id="KW-0472">Membrane</keyword>
<dbReference type="Gene3D" id="2.170.130.10">
    <property type="entry name" value="TonB-dependent receptor, plug domain"/>
    <property type="match status" value="1"/>
</dbReference>
<feature type="signal peptide" evidence="2">
    <location>
        <begin position="1"/>
        <end position="20"/>
    </location>
</feature>
<dbReference type="Proteomes" id="UP000326570">
    <property type="component" value="Unassembled WGS sequence"/>
</dbReference>
<reference evidence="4 5" key="1">
    <citation type="submission" date="2019-09" db="EMBL/GenBank/DDBJ databases">
        <title>Genome sequence of Adhaeribacter sp. M2.</title>
        <authorList>
            <person name="Srinivasan S."/>
        </authorList>
    </citation>
    <scope>NUCLEOTIDE SEQUENCE [LARGE SCALE GENOMIC DNA]</scope>
    <source>
        <strain evidence="4 5">M2</strain>
    </source>
</reference>
<dbReference type="InterPro" id="IPR012910">
    <property type="entry name" value="Plug_dom"/>
</dbReference>
<feature type="chain" id="PRO_5024836206" evidence="2">
    <location>
        <begin position="21"/>
        <end position="819"/>
    </location>
</feature>
<evidence type="ECO:0000256" key="2">
    <source>
        <dbReference type="SAM" id="SignalP"/>
    </source>
</evidence>
<dbReference type="GO" id="GO:0009279">
    <property type="term" value="C:cell outer membrane"/>
    <property type="evidence" value="ECO:0007669"/>
    <property type="project" value="UniProtKB-SubCell"/>
</dbReference>
<dbReference type="RefSeq" id="WP_150905874.1">
    <property type="nucleotide sequence ID" value="NZ_VTWT01000013.1"/>
</dbReference>
<dbReference type="InterPro" id="IPR008969">
    <property type="entry name" value="CarboxyPept-like_regulatory"/>
</dbReference>
<dbReference type="EMBL" id="VTWT01000013">
    <property type="protein sequence ID" value="KAA9325227.1"/>
    <property type="molecule type" value="Genomic_DNA"/>
</dbReference>
<evidence type="ECO:0000256" key="1">
    <source>
        <dbReference type="PROSITE-ProRule" id="PRU01360"/>
    </source>
</evidence>
<dbReference type="SUPFAM" id="SSF56935">
    <property type="entry name" value="Porins"/>
    <property type="match status" value="1"/>
</dbReference>
<keyword evidence="1" id="KW-0812">Transmembrane</keyword>
<organism evidence="4 5">
    <name type="scientific">Adhaeribacter soli</name>
    <dbReference type="NCBI Taxonomy" id="2607655"/>
    <lineage>
        <taxon>Bacteria</taxon>
        <taxon>Pseudomonadati</taxon>
        <taxon>Bacteroidota</taxon>
        <taxon>Cytophagia</taxon>
        <taxon>Cytophagales</taxon>
        <taxon>Hymenobacteraceae</taxon>
        <taxon>Adhaeribacter</taxon>
    </lineage>
</organism>
<comment type="subcellular location">
    <subcellularLocation>
        <location evidence="1">Cell outer membrane</location>
        <topology evidence="1">Multi-pass membrane protein</topology>
    </subcellularLocation>
</comment>
<keyword evidence="1" id="KW-0998">Cell outer membrane</keyword>
<comment type="caution">
    <text evidence="4">The sequence shown here is derived from an EMBL/GenBank/DDBJ whole genome shotgun (WGS) entry which is preliminary data.</text>
</comment>
<proteinExistence type="inferred from homology"/>
<dbReference type="Pfam" id="PF07715">
    <property type="entry name" value="Plug"/>
    <property type="match status" value="1"/>
</dbReference>
<dbReference type="InterPro" id="IPR039426">
    <property type="entry name" value="TonB-dep_rcpt-like"/>
</dbReference>
<gene>
    <name evidence="4" type="ORF">F0P94_18565</name>
</gene>
<dbReference type="AlphaFoldDB" id="A0A5N1IMT6"/>
<keyword evidence="2" id="KW-0732">Signal</keyword>
<comment type="similarity">
    <text evidence="1">Belongs to the TonB-dependent receptor family.</text>
</comment>
<feature type="domain" description="TonB-dependent receptor plug" evidence="3">
    <location>
        <begin position="141"/>
        <end position="219"/>
    </location>
</feature>
<evidence type="ECO:0000259" key="3">
    <source>
        <dbReference type="Pfam" id="PF07715"/>
    </source>
</evidence>
<name>A0A5N1IMT6_9BACT</name>
<protein>
    <submittedName>
        <fullName evidence="4">TonB-dependent receptor plug domain-containing protein</fullName>
    </submittedName>
</protein>
<dbReference type="Pfam" id="PF13715">
    <property type="entry name" value="CarbopepD_reg_2"/>
    <property type="match status" value="1"/>
</dbReference>
<dbReference type="InterPro" id="IPR037066">
    <property type="entry name" value="Plug_dom_sf"/>
</dbReference>
<sequence>MLKTKLLVFFLFTFAQFAFAQQAVIRGTVQTIENQPLEAATVSVKGTTNGAITDATGRFELKLPVAGSFTIVVQYLSYKTQETKVKLAAGEMRELEFRLEPDAKVLNTTEVRSRREDDTREQVSIMKLDPRLSRTLPSAFNDFNKLLVTLPGVVSNNELSSTYSVRGGNYDENLVYVNGIEIYRPFLVTSGQQEGLSFVNPDMAGSVEFSSGGWQPKFGDKLSSVLSIDYKQPQEFAASLTGGLTGGSAHVEAASKNKKVTYLFGARHKDARYLFHRLEVEGDYKPVFSDFQSYITFNLTKDSVLNPNNPAKTSIGILTSFARNRYELAPATSETSFGTVNRVVRLKIFYEGKEQMEYETYQAGVNLKHHFSEWLTSELILSAAHSKEREYRDTEAFYFFCDVNTDPSSPGFNECVRSRDVGSRYDHSRNQLRALIATLENRNTYRFNNRHTLQWGIKAGREDITDHLSEYNFIDSTDFVVKRNLLKTDIELKSFRYQAYAQHTVYIDSLKTLTYGLRANYWDFNREFILSPRIQYALTSRRNPALTYKFATGLYVQPPFYRELRNARGELNRDLKAQRSTHFIAGTEYHFSKWNRDFKLTAEAYYKHLTNVIPYDIDNVRLRYYALNNAKAYAAGFDVRVNGEFIKGAESWFSLGVLSTKEDIEGDKKDVLDAEGNVIGQQEIGYVRRPSDQRVTVGVFFQDHLPNNPTWKMYLNMIYGSSLAYSYPGVPSGRGVLGGRSYLRPDVGFSKLITLRDASASNSKNPLESLWISLEILNVIAASNLVSYSFVQDINGAYYAVPNYLSARTVNLRFIARFK</sequence>
<keyword evidence="1" id="KW-0813">Transport</keyword>
<keyword evidence="5" id="KW-1185">Reference proteome</keyword>